<gene>
    <name evidence="1" type="ORF">F8S09_06860</name>
</gene>
<comment type="caution">
    <text evidence="1">The sequence shown here is derived from an EMBL/GenBank/DDBJ whole genome shotgun (WGS) entry which is preliminary data.</text>
</comment>
<keyword evidence="2" id="KW-1185">Reference proteome</keyword>
<sequence>MFQEPEVPPATHPPSPGRVYVLRIWHEPGDLPTGSAWRASIKEGTLGDRRYFASVDDCIDHLYGELIRR</sequence>
<reference evidence="1 2" key="1">
    <citation type="submission" date="2019-10" db="EMBL/GenBank/DDBJ databases">
        <title>Deinococcus sp. isolated from soil.</title>
        <authorList>
            <person name="Li Y."/>
            <person name="Wang J."/>
        </authorList>
    </citation>
    <scope>NUCLEOTIDE SEQUENCE [LARGE SCALE GENOMIC DNA]</scope>
    <source>
        <strain evidence="1 2">SDU3-2</strain>
    </source>
</reference>
<evidence type="ECO:0000313" key="2">
    <source>
        <dbReference type="Proteomes" id="UP000484842"/>
    </source>
</evidence>
<accession>A0A7X1TRH4</accession>
<organism evidence="1 2">
    <name type="scientific">Deinococcus terrestris</name>
    <dbReference type="NCBI Taxonomy" id="2651870"/>
    <lineage>
        <taxon>Bacteria</taxon>
        <taxon>Thermotogati</taxon>
        <taxon>Deinococcota</taxon>
        <taxon>Deinococci</taxon>
        <taxon>Deinococcales</taxon>
        <taxon>Deinococcaceae</taxon>
        <taxon>Deinococcus</taxon>
    </lineage>
</organism>
<protein>
    <submittedName>
        <fullName evidence="1">Uncharacterized protein</fullName>
    </submittedName>
</protein>
<dbReference type="Proteomes" id="UP000484842">
    <property type="component" value="Unassembled WGS sequence"/>
</dbReference>
<dbReference type="AlphaFoldDB" id="A0A7X1TRH4"/>
<dbReference type="EMBL" id="WBSL01000002">
    <property type="protein sequence ID" value="MPY66416.1"/>
    <property type="molecule type" value="Genomic_DNA"/>
</dbReference>
<proteinExistence type="predicted"/>
<evidence type="ECO:0000313" key="1">
    <source>
        <dbReference type="EMBL" id="MPY66416.1"/>
    </source>
</evidence>
<name>A0A7X1TRH4_9DEIO</name>